<evidence type="ECO:0000259" key="1">
    <source>
        <dbReference type="Pfam" id="PF14244"/>
    </source>
</evidence>
<accession>A0A803KV80</accession>
<evidence type="ECO:0000313" key="2">
    <source>
        <dbReference type="EnsemblPlants" id="AUR62002938-RA:cds"/>
    </source>
</evidence>
<dbReference type="InterPro" id="IPR029472">
    <property type="entry name" value="Copia-like_N"/>
</dbReference>
<dbReference type="RefSeq" id="XP_021770769.1">
    <property type="nucleotide sequence ID" value="XM_021915077.1"/>
</dbReference>
<dbReference type="GeneID" id="110734937"/>
<protein>
    <recommendedName>
        <fullName evidence="1">Retrotransposon Copia-like N-terminal domain-containing protein</fullName>
    </recommendedName>
</protein>
<reference evidence="2" key="1">
    <citation type="journal article" date="2017" name="Nature">
        <title>The genome of Chenopodium quinoa.</title>
        <authorList>
            <person name="Jarvis D.E."/>
            <person name="Ho Y.S."/>
            <person name="Lightfoot D.J."/>
            <person name="Schmoeckel S.M."/>
            <person name="Li B."/>
            <person name="Borm T.J.A."/>
            <person name="Ohyanagi H."/>
            <person name="Mineta K."/>
            <person name="Michell C.T."/>
            <person name="Saber N."/>
            <person name="Kharbatia N.M."/>
            <person name="Rupper R.R."/>
            <person name="Sharp A.R."/>
            <person name="Dally N."/>
            <person name="Boughton B.A."/>
            <person name="Woo Y.H."/>
            <person name="Gao G."/>
            <person name="Schijlen E.G.W.M."/>
            <person name="Guo X."/>
            <person name="Momin A.A."/>
            <person name="Negrao S."/>
            <person name="Al-Babili S."/>
            <person name="Gehring C."/>
            <person name="Roessner U."/>
            <person name="Jung C."/>
            <person name="Murphy K."/>
            <person name="Arold S.T."/>
            <person name="Gojobori T."/>
            <person name="van der Linden C.G."/>
            <person name="van Loo E.N."/>
            <person name="Jellen E.N."/>
            <person name="Maughan P.J."/>
            <person name="Tester M."/>
        </authorList>
    </citation>
    <scope>NUCLEOTIDE SEQUENCE [LARGE SCALE GENOMIC DNA]</scope>
    <source>
        <strain evidence="2">cv. PI 614886</strain>
    </source>
</reference>
<dbReference type="PANTHER" id="PTHR37610">
    <property type="entry name" value="CCHC-TYPE DOMAIN-CONTAINING PROTEIN"/>
    <property type="match status" value="1"/>
</dbReference>
<feature type="domain" description="Retrotransposon Copia-like N-terminal" evidence="1">
    <location>
        <begin position="39"/>
        <end position="72"/>
    </location>
</feature>
<dbReference type="OMA" id="YMANSGH"/>
<keyword evidence="3" id="KW-1185">Reference proteome</keyword>
<dbReference type="Gramene" id="AUR62002938-RA">
    <property type="protein sequence ID" value="AUR62002938-RA:cds"/>
    <property type="gene ID" value="AUR62002938"/>
</dbReference>
<proteinExistence type="predicted"/>
<dbReference type="OrthoDB" id="5544992at2759"/>
<dbReference type="EnsemblPlants" id="AUR62002938-RA">
    <property type="protein sequence ID" value="AUR62002938-RA:cds"/>
    <property type="gene ID" value="AUR62002938"/>
</dbReference>
<gene>
    <name evidence="2" type="primary">LOC110734937</name>
</gene>
<evidence type="ECO:0000313" key="3">
    <source>
        <dbReference type="Proteomes" id="UP000596660"/>
    </source>
</evidence>
<dbReference type="KEGG" id="cqi:110734937"/>
<sequence length="265" mass="30410">MAETNESGANVTGNAYADPYYMANSGHNSSNQQPEIIIFNGENYLNWTRSIRMALGSRNKLGYIDGKLKRPKPGHADYGKCLIYLETCKELWDEVKERYGQTNAPLLYQLKKELSDLKQENQAVGNFYCKLKNLWDHISSIEGIPECTCGAMSKCTCNIMKKLADVESLNKLIQFLMALNEGFENIRGNILAMEPLPPVNRVFHLVQQQEKQKEITGNMSTNTKVSVMNVKRQPTNNWQRREFEEAKMKKKCDHYCLMKGHIKEE</sequence>
<organism evidence="2 3">
    <name type="scientific">Chenopodium quinoa</name>
    <name type="common">Quinoa</name>
    <dbReference type="NCBI Taxonomy" id="63459"/>
    <lineage>
        <taxon>Eukaryota</taxon>
        <taxon>Viridiplantae</taxon>
        <taxon>Streptophyta</taxon>
        <taxon>Embryophyta</taxon>
        <taxon>Tracheophyta</taxon>
        <taxon>Spermatophyta</taxon>
        <taxon>Magnoliopsida</taxon>
        <taxon>eudicotyledons</taxon>
        <taxon>Gunneridae</taxon>
        <taxon>Pentapetalae</taxon>
        <taxon>Caryophyllales</taxon>
        <taxon>Chenopodiaceae</taxon>
        <taxon>Chenopodioideae</taxon>
        <taxon>Atripliceae</taxon>
        <taxon>Chenopodium</taxon>
    </lineage>
</organism>
<dbReference type="PANTHER" id="PTHR37610:SF40">
    <property type="entry name" value="OS01G0909600 PROTEIN"/>
    <property type="match status" value="1"/>
</dbReference>
<dbReference type="AlphaFoldDB" id="A0A803KV80"/>
<dbReference type="Pfam" id="PF14244">
    <property type="entry name" value="Retrotran_gag_3"/>
    <property type="match status" value="1"/>
</dbReference>
<reference evidence="2" key="2">
    <citation type="submission" date="2021-03" db="UniProtKB">
        <authorList>
            <consortium name="EnsemblPlants"/>
        </authorList>
    </citation>
    <scope>IDENTIFICATION</scope>
</reference>
<dbReference type="Proteomes" id="UP000596660">
    <property type="component" value="Unplaced"/>
</dbReference>
<name>A0A803KV80_CHEQI</name>